<keyword evidence="2" id="KW-1185">Reference proteome</keyword>
<sequence length="177" mass="18867">MIKKATSPVQGAQRASAICALETASELALIWPSLVSTAISPGGYQNSFPYYAPVRFGFRSWAGGSNAIAFDPGWLVGLDHDAAQGGRLSDQFARGRAGASLAVTSPTAEHSGAASRIPTSMLSQACCDEQLLARRRGGERTKNREQGSKRRDLCVRVATDTTARRTDEAAVENKSHE</sequence>
<proteinExistence type="predicted"/>
<name>A0ACC1RQ49_9HYPO</name>
<accession>A0ACC1RQ49</accession>
<evidence type="ECO:0000313" key="2">
    <source>
        <dbReference type="Proteomes" id="UP001148629"/>
    </source>
</evidence>
<reference evidence="1" key="1">
    <citation type="submission" date="2022-08" db="EMBL/GenBank/DDBJ databases">
        <title>Genome Sequence of Fusarium decemcellulare.</title>
        <authorList>
            <person name="Buettner E."/>
        </authorList>
    </citation>
    <scope>NUCLEOTIDE SEQUENCE</scope>
    <source>
        <strain evidence="1">Babe19</strain>
    </source>
</reference>
<organism evidence="1 2">
    <name type="scientific">Fusarium decemcellulare</name>
    <dbReference type="NCBI Taxonomy" id="57161"/>
    <lineage>
        <taxon>Eukaryota</taxon>
        <taxon>Fungi</taxon>
        <taxon>Dikarya</taxon>
        <taxon>Ascomycota</taxon>
        <taxon>Pezizomycotina</taxon>
        <taxon>Sordariomycetes</taxon>
        <taxon>Hypocreomycetidae</taxon>
        <taxon>Hypocreales</taxon>
        <taxon>Nectriaceae</taxon>
        <taxon>Fusarium</taxon>
        <taxon>Fusarium decemcellulare species complex</taxon>
    </lineage>
</organism>
<dbReference type="Proteomes" id="UP001148629">
    <property type="component" value="Unassembled WGS sequence"/>
</dbReference>
<protein>
    <submittedName>
        <fullName evidence="1">Uncharacterized protein</fullName>
    </submittedName>
</protein>
<evidence type="ECO:0000313" key="1">
    <source>
        <dbReference type="EMBL" id="KAJ3522175.1"/>
    </source>
</evidence>
<gene>
    <name evidence="1" type="ORF">NM208_g12972</name>
</gene>
<dbReference type="EMBL" id="JANRMS010002504">
    <property type="protein sequence ID" value="KAJ3522175.1"/>
    <property type="molecule type" value="Genomic_DNA"/>
</dbReference>
<comment type="caution">
    <text evidence="1">The sequence shown here is derived from an EMBL/GenBank/DDBJ whole genome shotgun (WGS) entry which is preliminary data.</text>
</comment>